<comment type="caution">
    <text evidence="2">The sequence shown here is derived from an EMBL/GenBank/DDBJ whole genome shotgun (WGS) entry which is preliminary data.</text>
</comment>
<sequence length="201" mass="22346">MSIPGESRVVCEFKEAFATSLRKRIIPESDDTSSANAGKKPVYIASALDPRHKHLRFVAQTLHSEIVKNLSEMFRRVPDRRTSAATNDTRVGGHEAEGTSTATESDSENQPARAAATTTDTRAVSLNTLFGEDYFTEDPDHNEVELYFNEPCIPPQENPLQWWRKNEGRAGLFLLLLSTDIQLIPDLGFHTEGLCNEVGLS</sequence>
<dbReference type="InterPro" id="IPR012337">
    <property type="entry name" value="RNaseH-like_sf"/>
</dbReference>
<feature type="compositionally biased region" description="Polar residues" evidence="1">
    <location>
        <begin position="98"/>
        <end position="110"/>
    </location>
</feature>
<organism evidence="2 3">
    <name type="scientific">Dissostichus eleginoides</name>
    <name type="common">Patagonian toothfish</name>
    <name type="synonym">Dissostichus amissus</name>
    <dbReference type="NCBI Taxonomy" id="100907"/>
    <lineage>
        <taxon>Eukaryota</taxon>
        <taxon>Metazoa</taxon>
        <taxon>Chordata</taxon>
        <taxon>Craniata</taxon>
        <taxon>Vertebrata</taxon>
        <taxon>Euteleostomi</taxon>
        <taxon>Actinopterygii</taxon>
        <taxon>Neopterygii</taxon>
        <taxon>Teleostei</taxon>
        <taxon>Neoteleostei</taxon>
        <taxon>Acanthomorphata</taxon>
        <taxon>Eupercaria</taxon>
        <taxon>Perciformes</taxon>
        <taxon>Notothenioidei</taxon>
        <taxon>Nototheniidae</taxon>
        <taxon>Dissostichus</taxon>
    </lineage>
</organism>
<feature type="non-terminal residue" evidence="2">
    <location>
        <position position="201"/>
    </location>
</feature>
<gene>
    <name evidence="2" type="ORF">KUDE01_022853</name>
</gene>
<dbReference type="AlphaFoldDB" id="A0AAD9BKG2"/>
<dbReference type="Proteomes" id="UP001228049">
    <property type="component" value="Unassembled WGS sequence"/>
</dbReference>
<proteinExistence type="predicted"/>
<protein>
    <submittedName>
        <fullName evidence="2">ARF GTPase-activating protein GIT1</fullName>
    </submittedName>
</protein>
<reference evidence="2" key="1">
    <citation type="submission" date="2023-04" db="EMBL/GenBank/DDBJ databases">
        <title>Chromosome-level genome of Chaenocephalus aceratus.</title>
        <authorList>
            <person name="Park H."/>
        </authorList>
    </citation>
    <scope>NUCLEOTIDE SEQUENCE</scope>
    <source>
        <strain evidence="2">DE</strain>
        <tissue evidence="2">Muscle</tissue>
    </source>
</reference>
<dbReference type="EMBL" id="JASDAP010000022">
    <property type="protein sequence ID" value="KAK1884537.1"/>
    <property type="molecule type" value="Genomic_DNA"/>
</dbReference>
<feature type="region of interest" description="Disordered" evidence="1">
    <location>
        <begin position="78"/>
        <end position="118"/>
    </location>
</feature>
<evidence type="ECO:0000313" key="3">
    <source>
        <dbReference type="Proteomes" id="UP001228049"/>
    </source>
</evidence>
<evidence type="ECO:0000256" key="1">
    <source>
        <dbReference type="SAM" id="MobiDB-lite"/>
    </source>
</evidence>
<accession>A0AAD9BKG2</accession>
<name>A0AAD9BKG2_DISEL</name>
<keyword evidence="3" id="KW-1185">Reference proteome</keyword>
<dbReference type="SUPFAM" id="SSF53098">
    <property type="entry name" value="Ribonuclease H-like"/>
    <property type="match status" value="1"/>
</dbReference>
<evidence type="ECO:0000313" key="2">
    <source>
        <dbReference type="EMBL" id="KAK1884537.1"/>
    </source>
</evidence>